<dbReference type="Proteomes" id="UP000001514">
    <property type="component" value="Unassembled WGS sequence"/>
</dbReference>
<reference evidence="1 2" key="1">
    <citation type="journal article" date="2011" name="Science">
        <title>The Selaginella genome identifies genetic changes associated with the evolution of vascular plants.</title>
        <authorList>
            <person name="Banks J.A."/>
            <person name="Nishiyama T."/>
            <person name="Hasebe M."/>
            <person name="Bowman J.L."/>
            <person name="Gribskov M."/>
            <person name="dePamphilis C."/>
            <person name="Albert V.A."/>
            <person name="Aono N."/>
            <person name="Aoyama T."/>
            <person name="Ambrose B.A."/>
            <person name="Ashton N.W."/>
            <person name="Axtell M.J."/>
            <person name="Barker E."/>
            <person name="Barker M.S."/>
            <person name="Bennetzen J.L."/>
            <person name="Bonawitz N.D."/>
            <person name="Chapple C."/>
            <person name="Cheng C."/>
            <person name="Correa L.G."/>
            <person name="Dacre M."/>
            <person name="DeBarry J."/>
            <person name="Dreyer I."/>
            <person name="Elias M."/>
            <person name="Engstrom E.M."/>
            <person name="Estelle M."/>
            <person name="Feng L."/>
            <person name="Finet C."/>
            <person name="Floyd S.K."/>
            <person name="Frommer W.B."/>
            <person name="Fujita T."/>
            <person name="Gramzow L."/>
            <person name="Gutensohn M."/>
            <person name="Harholt J."/>
            <person name="Hattori M."/>
            <person name="Heyl A."/>
            <person name="Hirai T."/>
            <person name="Hiwatashi Y."/>
            <person name="Ishikawa M."/>
            <person name="Iwata M."/>
            <person name="Karol K.G."/>
            <person name="Koehler B."/>
            <person name="Kolukisaoglu U."/>
            <person name="Kubo M."/>
            <person name="Kurata T."/>
            <person name="Lalonde S."/>
            <person name="Li K."/>
            <person name="Li Y."/>
            <person name="Litt A."/>
            <person name="Lyons E."/>
            <person name="Manning G."/>
            <person name="Maruyama T."/>
            <person name="Michael T.P."/>
            <person name="Mikami K."/>
            <person name="Miyazaki S."/>
            <person name="Morinaga S."/>
            <person name="Murata T."/>
            <person name="Mueller-Roeber B."/>
            <person name="Nelson D.R."/>
            <person name="Obara M."/>
            <person name="Oguri Y."/>
            <person name="Olmstead R.G."/>
            <person name="Onodera N."/>
            <person name="Petersen B.L."/>
            <person name="Pils B."/>
            <person name="Prigge M."/>
            <person name="Rensing S.A."/>
            <person name="Riano-Pachon D.M."/>
            <person name="Roberts A.W."/>
            <person name="Sato Y."/>
            <person name="Scheller H.V."/>
            <person name="Schulz B."/>
            <person name="Schulz C."/>
            <person name="Shakirov E.V."/>
            <person name="Shibagaki N."/>
            <person name="Shinohara N."/>
            <person name="Shippen D.E."/>
            <person name="Soerensen I."/>
            <person name="Sotooka R."/>
            <person name="Sugimoto N."/>
            <person name="Sugita M."/>
            <person name="Sumikawa N."/>
            <person name="Tanurdzic M."/>
            <person name="Theissen G."/>
            <person name="Ulvskov P."/>
            <person name="Wakazuki S."/>
            <person name="Weng J.K."/>
            <person name="Willats W.W."/>
            <person name="Wipf D."/>
            <person name="Wolf P.G."/>
            <person name="Yang L."/>
            <person name="Zimmer A.D."/>
            <person name="Zhu Q."/>
            <person name="Mitros T."/>
            <person name="Hellsten U."/>
            <person name="Loque D."/>
            <person name="Otillar R."/>
            <person name="Salamov A."/>
            <person name="Schmutz J."/>
            <person name="Shapiro H."/>
            <person name="Lindquist E."/>
            <person name="Lucas S."/>
            <person name="Rokhsar D."/>
            <person name="Grigoriev I.V."/>
        </authorList>
    </citation>
    <scope>NUCLEOTIDE SEQUENCE [LARGE SCALE GENOMIC DNA]</scope>
</reference>
<evidence type="ECO:0000313" key="1">
    <source>
        <dbReference type="EMBL" id="EFJ32788.1"/>
    </source>
</evidence>
<proteinExistence type="predicted"/>
<keyword evidence="2" id="KW-1185">Reference proteome</keyword>
<dbReference type="EMBL" id="GL377572">
    <property type="protein sequence ID" value="EFJ32788.1"/>
    <property type="molecule type" value="Genomic_DNA"/>
</dbReference>
<organism evidence="2">
    <name type="scientific">Selaginella moellendorffii</name>
    <name type="common">Spikemoss</name>
    <dbReference type="NCBI Taxonomy" id="88036"/>
    <lineage>
        <taxon>Eukaryota</taxon>
        <taxon>Viridiplantae</taxon>
        <taxon>Streptophyta</taxon>
        <taxon>Embryophyta</taxon>
        <taxon>Tracheophyta</taxon>
        <taxon>Lycopodiopsida</taxon>
        <taxon>Selaginellales</taxon>
        <taxon>Selaginellaceae</taxon>
        <taxon>Selaginella</taxon>
    </lineage>
</organism>
<dbReference type="InParanoid" id="D8R562"/>
<dbReference type="HOGENOM" id="CLU_1356697_0_0_1"/>
<sequence>MAFSAAAARRPLRLGILASSSLARSNSLLVQMQKRGPRDKIVRGHGVEASLHPIAIAALWSIAAASGMESKDHLANSLEHRVCGNMVVLRQTPPLIRAYDWCSAVQRSTLAESTSSAPPPQSQASRWFFARGKCRYGNACRRGGVLLATRGGGFRTCVSTATAVTGKDLASGNGGLGGVSTPSAAIVKDLSGSAGKAPIHYD</sequence>
<dbReference type="Gramene" id="EFJ32788">
    <property type="protein sequence ID" value="EFJ32788"/>
    <property type="gene ID" value="SELMODRAFT_407913"/>
</dbReference>
<gene>
    <name evidence="1" type="ORF">SELMODRAFT_407913</name>
</gene>
<dbReference type="AlphaFoldDB" id="D8R562"/>
<name>D8R562_SELML</name>
<accession>D8R562</accession>
<protein>
    <submittedName>
        <fullName evidence="1">Uncharacterized protein</fullName>
    </submittedName>
</protein>
<dbReference type="KEGG" id="smo:SELMODRAFT_407913"/>
<evidence type="ECO:0000313" key="2">
    <source>
        <dbReference type="Proteomes" id="UP000001514"/>
    </source>
</evidence>